<gene>
    <name evidence="2" type="ORF">ciss_17300</name>
</gene>
<protein>
    <submittedName>
        <fullName evidence="2">IS91 family transposase</fullName>
    </submittedName>
</protein>
<proteinExistence type="predicted"/>
<feature type="non-terminal residue" evidence="2">
    <location>
        <position position="1"/>
    </location>
</feature>
<keyword evidence="3" id="KW-1185">Reference proteome</keyword>
<evidence type="ECO:0000313" key="2">
    <source>
        <dbReference type="EMBL" id="GAV25797.1"/>
    </source>
</evidence>
<reference evidence="3" key="1">
    <citation type="submission" date="2016-12" db="EMBL/GenBank/DDBJ databases">
        <title>Draft Genome Sequences od Carboxydothermus pertinax and islandicus, Hydrogenogenic Carboxydotrophic Bacteria.</title>
        <authorList>
            <person name="Fukuyama Y."/>
            <person name="Ohmae K."/>
            <person name="Yoneda Y."/>
            <person name="Yoshida T."/>
            <person name="Sako Y."/>
        </authorList>
    </citation>
    <scope>NUCLEOTIDE SEQUENCE [LARGE SCALE GENOMIC DNA]</scope>
    <source>
        <strain evidence="3">SET</strain>
    </source>
</reference>
<dbReference type="STRING" id="661089.ciss_17300"/>
<feature type="domain" description="Transposase zinc-binding" evidence="1">
    <location>
        <begin position="21"/>
        <end position="101"/>
    </location>
</feature>
<dbReference type="RefSeq" id="WP_174574972.1">
    <property type="nucleotide sequence ID" value="NZ_BDJL01000061.1"/>
</dbReference>
<dbReference type="Pfam" id="PF14319">
    <property type="entry name" value="Zn_Tnp_IS91"/>
    <property type="match status" value="1"/>
</dbReference>
<accession>A0A1L8D3W4</accession>
<evidence type="ECO:0000313" key="3">
    <source>
        <dbReference type="Proteomes" id="UP000187338"/>
    </source>
</evidence>
<evidence type="ECO:0000259" key="1">
    <source>
        <dbReference type="Pfam" id="PF14319"/>
    </source>
</evidence>
<organism evidence="2 3">
    <name type="scientific">Carboxydothermus islandicus</name>
    <dbReference type="NCBI Taxonomy" id="661089"/>
    <lineage>
        <taxon>Bacteria</taxon>
        <taxon>Bacillati</taxon>
        <taxon>Bacillota</taxon>
        <taxon>Clostridia</taxon>
        <taxon>Thermoanaerobacterales</taxon>
        <taxon>Thermoanaerobacteraceae</taxon>
        <taxon>Carboxydothermus</taxon>
    </lineage>
</organism>
<feature type="non-terminal residue" evidence="2">
    <location>
        <position position="101"/>
    </location>
</feature>
<dbReference type="Proteomes" id="UP000187338">
    <property type="component" value="Unassembled WGS sequence"/>
</dbReference>
<dbReference type="AlphaFoldDB" id="A0A1L8D3W4"/>
<comment type="caution">
    <text evidence="2">The sequence shown here is derived from an EMBL/GenBank/DDBJ whole genome shotgun (WGS) entry which is preliminary data.</text>
</comment>
<dbReference type="EMBL" id="BDJL01000061">
    <property type="protein sequence ID" value="GAV25797.1"/>
    <property type="molecule type" value="Genomic_DNA"/>
</dbReference>
<dbReference type="InterPro" id="IPR026889">
    <property type="entry name" value="Zn_Tnp"/>
</dbReference>
<sequence>GRSMRRREKKEKKQTIKIVDILREHWEEFFRVYGEKIPKDMRESVIEAVEKAMRCGDPQYGYVEYVCVKCNGKEKKRVGFTCKSRFCNRCGKIYIEKWVEK</sequence>
<name>A0A1L8D3W4_9THEO</name>